<sequence length="180" mass="19388">MAPSDPIPGTQPAVQDWTTIKEPPPPASSPTAAEADAARTHLANDAAHQRATIGDAWASIKAGDFLAVHQAPCSRTGFLTGIGSGAAIGGLRFVLGAGIPRAANWAVGAGVLGAVISYEVCQAGRRREREKMKRVVEVYDRKQAEVRAQAVERRRERELLRAEEEAKKAEEAQKKGWKLW</sequence>
<evidence type="ECO:0000256" key="7">
    <source>
        <dbReference type="ARBA" id="ARBA00023128"/>
    </source>
</evidence>
<keyword evidence="8 9" id="KW-0472">Membrane</keyword>
<keyword evidence="7 9" id="KW-0496">Mitochondrion</keyword>
<evidence type="ECO:0000256" key="3">
    <source>
        <dbReference type="ARBA" id="ARBA00017689"/>
    </source>
</evidence>
<reference evidence="12 13" key="1">
    <citation type="submission" date="2018-08" db="EMBL/GenBank/DDBJ databases">
        <title>Draft genome of the lignicolous fungus Coniochaeta pulveracea.</title>
        <authorList>
            <person name="Borstlap C.J."/>
            <person name="De Witt R.N."/>
            <person name="Botha A."/>
            <person name="Volschenk H."/>
        </authorList>
    </citation>
    <scope>NUCLEOTIDE SEQUENCE [LARGE SCALE GENOMIC DNA]</scope>
    <source>
        <strain evidence="12 13">CAB683</strain>
    </source>
</reference>
<evidence type="ECO:0000256" key="1">
    <source>
        <dbReference type="ARBA" id="ARBA00004273"/>
    </source>
</evidence>
<keyword evidence="6" id="KW-1133">Transmembrane helix</keyword>
<evidence type="ECO:0000256" key="2">
    <source>
        <dbReference type="ARBA" id="ARBA00009575"/>
    </source>
</evidence>
<evidence type="ECO:0000256" key="11">
    <source>
        <dbReference type="SAM" id="MobiDB-lite"/>
    </source>
</evidence>
<evidence type="ECO:0000256" key="4">
    <source>
        <dbReference type="ARBA" id="ARBA00022692"/>
    </source>
</evidence>
<comment type="function">
    <text evidence="9">Involved in the assembly of the cytochrome c oxidase complex.</text>
</comment>
<dbReference type="InterPro" id="IPR022533">
    <property type="entry name" value="Cox20"/>
</dbReference>
<dbReference type="AlphaFoldDB" id="A0A420Y5G0"/>
<comment type="subcellular location">
    <subcellularLocation>
        <location evidence="1 9">Mitochondrion inner membrane</location>
    </subcellularLocation>
</comment>
<organism evidence="12 13">
    <name type="scientific">Coniochaeta pulveracea</name>
    <dbReference type="NCBI Taxonomy" id="177199"/>
    <lineage>
        <taxon>Eukaryota</taxon>
        <taxon>Fungi</taxon>
        <taxon>Dikarya</taxon>
        <taxon>Ascomycota</taxon>
        <taxon>Pezizomycotina</taxon>
        <taxon>Sordariomycetes</taxon>
        <taxon>Sordariomycetidae</taxon>
        <taxon>Coniochaetales</taxon>
        <taxon>Coniochaetaceae</taxon>
        <taxon>Coniochaeta</taxon>
    </lineage>
</organism>
<evidence type="ECO:0000313" key="13">
    <source>
        <dbReference type="Proteomes" id="UP000275385"/>
    </source>
</evidence>
<proteinExistence type="inferred from homology"/>
<dbReference type="Proteomes" id="UP000275385">
    <property type="component" value="Unassembled WGS sequence"/>
</dbReference>
<protein>
    <recommendedName>
        <fullName evidence="3 9">Cytochrome c oxidase assembly protein COX20, mitochondrial</fullName>
    </recommendedName>
</protein>
<dbReference type="GO" id="GO:0033617">
    <property type="term" value="P:mitochondrial respiratory chain complex IV assembly"/>
    <property type="evidence" value="ECO:0007669"/>
    <property type="project" value="InterPro"/>
</dbReference>
<feature type="region of interest" description="Disordered" evidence="11">
    <location>
        <begin position="1"/>
        <end position="35"/>
    </location>
</feature>
<comment type="similarity">
    <text evidence="2 9">Belongs to the COX20 family.</text>
</comment>
<evidence type="ECO:0000256" key="8">
    <source>
        <dbReference type="ARBA" id="ARBA00023136"/>
    </source>
</evidence>
<dbReference type="PANTHER" id="PTHR31586:SF1">
    <property type="entry name" value="CYTOCHROME C OXIDASE ASSEMBLY PROTEIN COX20, MITOCHONDRIAL"/>
    <property type="match status" value="1"/>
</dbReference>
<dbReference type="PIRSF" id="PIRSF007871">
    <property type="entry name" value="Cox20"/>
    <property type="match status" value="1"/>
</dbReference>
<keyword evidence="10" id="KW-0175">Coiled coil</keyword>
<keyword evidence="4" id="KW-0812">Transmembrane</keyword>
<name>A0A420Y5G0_9PEZI</name>
<dbReference type="EMBL" id="QVQW01000047">
    <property type="protein sequence ID" value="RKU43119.1"/>
    <property type="molecule type" value="Genomic_DNA"/>
</dbReference>
<evidence type="ECO:0000256" key="6">
    <source>
        <dbReference type="ARBA" id="ARBA00022989"/>
    </source>
</evidence>
<evidence type="ECO:0000256" key="10">
    <source>
        <dbReference type="SAM" id="Coils"/>
    </source>
</evidence>
<comment type="caution">
    <text evidence="12">The sequence shown here is derived from an EMBL/GenBank/DDBJ whole genome shotgun (WGS) entry which is preliminary data.</text>
</comment>
<keyword evidence="13" id="KW-1185">Reference proteome</keyword>
<dbReference type="PANTHER" id="PTHR31586">
    <property type="entry name" value="CYTOCHROME C OXIDASE PROTEIN 20"/>
    <property type="match status" value="1"/>
</dbReference>
<gene>
    <name evidence="12" type="ORF">DL546_005425</name>
</gene>
<feature type="coiled-coil region" evidence="10">
    <location>
        <begin position="141"/>
        <end position="175"/>
    </location>
</feature>
<evidence type="ECO:0000256" key="5">
    <source>
        <dbReference type="ARBA" id="ARBA00022792"/>
    </source>
</evidence>
<dbReference type="GO" id="GO:0005743">
    <property type="term" value="C:mitochondrial inner membrane"/>
    <property type="evidence" value="ECO:0007669"/>
    <property type="project" value="UniProtKB-SubCell"/>
</dbReference>
<dbReference type="Pfam" id="PF12597">
    <property type="entry name" value="Cox20"/>
    <property type="match status" value="1"/>
</dbReference>
<dbReference type="OrthoDB" id="14603at2759"/>
<keyword evidence="5 9" id="KW-0999">Mitochondrion inner membrane</keyword>
<evidence type="ECO:0000313" key="12">
    <source>
        <dbReference type="EMBL" id="RKU43119.1"/>
    </source>
</evidence>
<accession>A0A420Y5G0</accession>
<evidence type="ECO:0000256" key="9">
    <source>
        <dbReference type="PIRNR" id="PIRNR007871"/>
    </source>
</evidence>